<keyword evidence="3" id="KW-1185">Reference proteome</keyword>
<sequence length="236" mass="23842">MITVAPGARRARVGLRGAGIVPWLVSRGPASASVAIGAGGALLLGGDAVRLDVRVAAGCSLAIEDVGGTVAYDGEGRLATWDVNVSLGPDARLVWRALPFIVADGALVERSMALSLGPGASAIVRETLVLGRTGERGGGIVSRLGVEDPLGPVLVETLRVRGDAPVPGVLGGHRVVDSVIAVGDAGDPPADHGQASLLRLERGGYVVRAVAKDAHTIDLDELTEAAVREAGAASRP</sequence>
<dbReference type="Pfam" id="PF01774">
    <property type="entry name" value="UreD"/>
    <property type="match status" value="1"/>
</dbReference>
<evidence type="ECO:0000313" key="2">
    <source>
        <dbReference type="EMBL" id="KHK97860.1"/>
    </source>
</evidence>
<dbReference type="AlphaFoldDB" id="A0A0B2A496"/>
<proteinExistence type="predicted"/>
<dbReference type="EMBL" id="JTDK01000008">
    <property type="protein sequence ID" value="KHK97860.1"/>
    <property type="molecule type" value="Genomic_DNA"/>
</dbReference>
<comment type="caution">
    <text evidence="2">The sequence shown here is derived from an EMBL/GenBank/DDBJ whole genome shotgun (WGS) entry which is preliminary data.</text>
</comment>
<dbReference type="STRING" id="1348253.LK09_09690"/>
<evidence type="ECO:0000313" key="3">
    <source>
        <dbReference type="Proteomes" id="UP000031030"/>
    </source>
</evidence>
<gene>
    <name evidence="2" type="ORF">LK09_09690</name>
</gene>
<organism evidence="2 3">
    <name type="scientific">Microbacterium mangrovi</name>
    <dbReference type="NCBI Taxonomy" id="1348253"/>
    <lineage>
        <taxon>Bacteria</taxon>
        <taxon>Bacillati</taxon>
        <taxon>Actinomycetota</taxon>
        <taxon>Actinomycetes</taxon>
        <taxon>Micrococcales</taxon>
        <taxon>Microbacteriaceae</taxon>
        <taxon>Microbacterium</taxon>
    </lineage>
</organism>
<accession>A0A0B2A496</accession>
<evidence type="ECO:0008006" key="4">
    <source>
        <dbReference type="Google" id="ProtNLM"/>
    </source>
</evidence>
<dbReference type="InterPro" id="IPR002669">
    <property type="entry name" value="UreD"/>
</dbReference>
<protein>
    <recommendedName>
        <fullName evidence="4">Urease accessory protein UreD</fullName>
    </recommendedName>
</protein>
<name>A0A0B2A496_9MICO</name>
<dbReference type="GO" id="GO:0016151">
    <property type="term" value="F:nickel cation binding"/>
    <property type="evidence" value="ECO:0007669"/>
    <property type="project" value="InterPro"/>
</dbReference>
<reference evidence="2 3" key="1">
    <citation type="submission" date="2014-11" db="EMBL/GenBank/DDBJ databases">
        <title>Genome sequence of Microbacterium mangrovi MUSC 115(T).</title>
        <authorList>
            <person name="Lee L.-H."/>
        </authorList>
    </citation>
    <scope>NUCLEOTIDE SEQUENCE [LARGE SCALE GENOMIC DNA]</scope>
    <source>
        <strain evidence="2 3">MUSC 115</strain>
    </source>
</reference>
<dbReference type="Proteomes" id="UP000031030">
    <property type="component" value="Unassembled WGS sequence"/>
</dbReference>
<evidence type="ECO:0000256" key="1">
    <source>
        <dbReference type="ARBA" id="ARBA00023186"/>
    </source>
</evidence>
<keyword evidence="1" id="KW-0143">Chaperone</keyword>